<reference evidence="1" key="1">
    <citation type="submission" date="2019-08" db="EMBL/GenBank/DDBJ databases">
        <authorList>
            <person name="Kucharzyk K."/>
            <person name="Murdoch R.W."/>
            <person name="Higgins S."/>
            <person name="Loffler F."/>
        </authorList>
    </citation>
    <scope>NUCLEOTIDE SEQUENCE</scope>
</reference>
<sequence length="166" mass="18680">MNTKTLLLLIATLSCPPLLNAQEERHSGHGGHAHHHDYRHEIGVVNSIAWFPDESEQAYSLHLHYMYSLRNGRFGIGAGYERIFDEHGHHWLGLAGAYRPFGHFSIILAPGLAFEDEHPDELRFTTHLEVLYEFPLGPFHIGPVLSAGIDTRHHHFGAGLHIAIGF</sequence>
<dbReference type="EMBL" id="VSSQ01000241">
    <property type="protein sequence ID" value="MPL87562.1"/>
    <property type="molecule type" value="Genomic_DNA"/>
</dbReference>
<accession>A0A644V9Y9</accession>
<organism evidence="1">
    <name type="scientific">bioreactor metagenome</name>
    <dbReference type="NCBI Taxonomy" id="1076179"/>
    <lineage>
        <taxon>unclassified sequences</taxon>
        <taxon>metagenomes</taxon>
        <taxon>ecological metagenomes</taxon>
    </lineage>
</organism>
<name>A0A644V9Y9_9ZZZZ</name>
<proteinExistence type="predicted"/>
<gene>
    <name evidence="1" type="ORF">SDC9_33563</name>
</gene>
<evidence type="ECO:0000313" key="1">
    <source>
        <dbReference type="EMBL" id="MPL87562.1"/>
    </source>
</evidence>
<dbReference type="PROSITE" id="PS51257">
    <property type="entry name" value="PROKAR_LIPOPROTEIN"/>
    <property type="match status" value="1"/>
</dbReference>
<dbReference type="AlphaFoldDB" id="A0A644V9Y9"/>
<comment type="caution">
    <text evidence="1">The sequence shown here is derived from an EMBL/GenBank/DDBJ whole genome shotgun (WGS) entry which is preliminary data.</text>
</comment>
<protein>
    <submittedName>
        <fullName evidence="1">Uncharacterized protein</fullName>
    </submittedName>
</protein>